<dbReference type="InterPro" id="IPR007016">
    <property type="entry name" value="O-antigen_ligase-rel_domated"/>
</dbReference>
<gene>
    <name evidence="7" type="ORF">ACFL27_23500</name>
</gene>
<evidence type="ECO:0000256" key="5">
    <source>
        <dbReference type="SAM" id="Phobius"/>
    </source>
</evidence>
<proteinExistence type="predicted"/>
<feature type="transmembrane region" description="Helical" evidence="5">
    <location>
        <begin position="128"/>
        <end position="151"/>
    </location>
</feature>
<feature type="transmembrane region" description="Helical" evidence="5">
    <location>
        <begin position="171"/>
        <end position="189"/>
    </location>
</feature>
<keyword evidence="4 5" id="KW-0472">Membrane</keyword>
<keyword evidence="3 5" id="KW-1133">Transmembrane helix</keyword>
<sequence length="428" mass="49368">MKNSTTITEQVWVIFCLILFLEGLLPLLLTGGSIPKYGQPYFKQSYLIQGVFLSIYLVTGFLIFKKWRLVLNVMLKEKYLIMLLCLTVLSCLWSLEPTLTLRKSIALWSTTLFGIYFMIRFNLRQKLFLLGLSFGISAVLSMCFSLFLPKFGLMNFSYIGAWRGIFLHKNILGEMMFLNIVLLSLMVALIKKRTQLLLILVSFLISLINLILSASKIALLLGSCSLYLLAFYWLWQKRYSIMWVLCIAAIILSLGFAYQMKSYLFKSETIMRRPPEEAIMTVSGRTEMWSKLKMIISQRPILGYGYAAFWNYREQNFSALWGKTWKAANAHNGFLEIWLDLGLVGLTCLIFVLLINIKRLLFFFLSTLSTERLAPLILFVALLILNLMESFLVKYNSMAWILFIFLTLAPLEKQFHHQAAIPFPDTAS</sequence>
<evidence type="ECO:0000256" key="3">
    <source>
        <dbReference type="ARBA" id="ARBA00022989"/>
    </source>
</evidence>
<reference evidence="7 8" key="1">
    <citation type="submission" date="2024-09" db="EMBL/GenBank/DDBJ databases">
        <title>Laminarin stimulates single cell rates of sulfate reduction while oxygen inhibits transcriptomic activity in coastal marine sediment.</title>
        <authorList>
            <person name="Lindsay M."/>
            <person name="Orcutt B."/>
            <person name="Emerson D."/>
            <person name="Stepanauskas R."/>
            <person name="D'Angelo T."/>
        </authorList>
    </citation>
    <scope>NUCLEOTIDE SEQUENCE [LARGE SCALE GENOMIC DNA]</scope>
    <source>
        <strain evidence="7">SAG AM-311-K15</strain>
    </source>
</reference>
<dbReference type="PANTHER" id="PTHR37422">
    <property type="entry name" value="TEICHURONIC ACID BIOSYNTHESIS PROTEIN TUAE"/>
    <property type="match status" value="1"/>
</dbReference>
<feature type="domain" description="O-antigen ligase-related" evidence="6">
    <location>
        <begin position="202"/>
        <end position="350"/>
    </location>
</feature>
<feature type="transmembrane region" description="Helical" evidence="5">
    <location>
        <begin position="101"/>
        <end position="119"/>
    </location>
</feature>
<feature type="transmembrane region" description="Helical" evidence="5">
    <location>
        <begin position="242"/>
        <end position="260"/>
    </location>
</feature>
<comment type="subcellular location">
    <subcellularLocation>
        <location evidence="1">Membrane</location>
        <topology evidence="1">Multi-pass membrane protein</topology>
    </subcellularLocation>
</comment>
<dbReference type="EMBL" id="JBHPBY010000437">
    <property type="protein sequence ID" value="MFC1853174.1"/>
    <property type="molecule type" value="Genomic_DNA"/>
</dbReference>
<keyword evidence="8" id="KW-1185">Reference proteome</keyword>
<dbReference type="PANTHER" id="PTHR37422:SF17">
    <property type="entry name" value="O-ANTIGEN LIGASE"/>
    <property type="match status" value="1"/>
</dbReference>
<accession>A0ABV6Z406</accession>
<evidence type="ECO:0000313" key="7">
    <source>
        <dbReference type="EMBL" id="MFC1853174.1"/>
    </source>
</evidence>
<keyword evidence="7" id="KW-0436">Ligase</keyword>
<evidence type="ECO:0000256" key="1">
    <source>
        <dbReference type="ARBA" id="ARBA00004141"/>
    </source>
</evidence>
<feature type="transmembrane region" description="Helical" evidence="5">
    <location>
        <begin position="12"/>
        <end position="34"/>
    </location>
</feature>
<evidence type="ECO:0000256" key="4">
    <source>
        <dbReference type="ARBA" id="ARBA00023136"/>
    </source>
</evidence>
<feature type="transmembrane region" description="Helical" evidence="5">
    <location>
        <begin position="337"/>
        <end position="355"/>
    </location>
</feature>
<dbReference type="Proteomes" id="UP001594351">
    <property type="component" value="Unassembled WGS sequence"/>
</dbReference>
<dbReference type="InterPro" id="IPR051533">
    <property type="entry name" value="WaaL-like"/>
</dbReference>
<dbReference type="Pfam" id="PF04932">
    <property type="entry name" value="Wzy_C"/>
    <property type="match status" value="1"/>
</dbReference>
<comment type="caution">
    <text evidence="7">The sequence shown here is derived from an EMBL/GenBank/DDBJ whole genome shotgun (WGS) entry which is preliminary data.</text>
</comment>
<feature type="transmembrane region" description="Helical" evidence="5">
    <location>
        <begin position="196"/>
        <end position="212"/>
    </location>
</feature>
<feature type="transmembrane region" description="Helical" evidence="5">
    <location>
        <begin position="362"/>
        <end position="385"/>
    </location>
</feature>
<dbReference type="GO" id="GO:0016874">
    <property type="term" value="F:ligase activity"/>
    <property type="evidence" value="ECO:0007669"/>
    <property type="project" value="UniProtKB-KW"/>
</dbReference>
<organism evidence="7 8">
    <name type="scientific">candidate division CSSED10-310 bacterium</name>
    <dbReference type="NCBI Taxonomy" id="2855610"/>
    <lineage>
        <taxon>Bacteria</taxon>
        <taxon>Bacteria division CSSED10-310</taxon>
    </lineage>
</organism>
<evidence type="ECO:0000256" key="2">
    <source>
        <dbReference type="ARBA" id="ARBA00022692"/>
    </source>
</evidence>
<feature type="transmembrane region" description="Helical" evidence="5">
    <location>
        <begin position="79"/>
        <end position="95"/>
    </location>
</feature>
<protein>
    <submittedName>
        <fullName evidence="7">O-antigen ligase family protein</fullName>
    </submittedName>
</protein>
<feature type="transmembrane region" description="Helical" evidence="5">
    <location>
        <begin position="46"/>
        <end position="67"/>
    </location>
</feature>
<name>A0ABV6Z406_UNCC1</name>
<keyword evidence="2 5" id="KW-0812">Transmembrane</keyword>
<evidence type="ECO:0000313" key="8">
    <source>
        <dbReference type="Proteomes" id="UP001594351"/>
    </source>
</evidence>
<evidence type="ECO:0000259" key="6">
    <source>
        <dbReference type="Pfam" id="PF04932"/>
    </source>
</evidence>